<proteinExistence type="predicted"/>
<evidence type="ECO:0000313" key="3">
    <source>
        <dbReference type="Proteomes" id="UP000036932"/>
    </source>
</evidence>
<sequence>MANGTVVNHEAVETVKDIIKDIETAMFATISEGGINSRPMQTQHIEFDGDLWFLTMRDTSKYTEIMDNPNVNIAYVGKSYVSIRGKAEVVDDVERKKELWNAAYEKFLKTSYDDPNVILIKVDTDTAEYWETGDKTKTVKAFFKKLVGQKPEGDSDINKTVDLNS</sequence>
<keyword evidence="3" id="KW-1185">Reference proteome</keyword>
<dbReference type="Pfam" id="PF16242">
    <property type="entry name" value="Pyrid_ox_like"/>
    <property type="match status" value="1"/>
</dbReference>
<dbReference type="PANTHER" id="PTHR34818">
    <property type="entry name" value="PROTEIN BLI-3"/>
    <property type="match status" value="1"/>
</dbReference>
<dbReference type="PATRIC" id="fig|1705565.3.peg.868"/>
<evidence type="ECO:0000259" key="1">
    <source>
        <dbReference type="Pfam" id="PF16242"/>
    </source>
</evidence>
<dbReference type="InterPro" id="IPR012349">
    <property type="entry name" value="Split_barrel_FMN-bd"/>
</dbReference>
<reference evidence="3" key="1">
    <citation type="submission" date="2015-08" db="EMBL/GenBank/DDBJ databases">
        <title>Genome sequencing project for genomic taxonomy and phylogenomics of Bacillus-like bacteria.</title>
        <authorList>
            <person name="Liu B."/>
            <person name="Wang J."/>
            <person name="Zhu Y."/>
            <person name="Liu G."/>
            <person name="Chen Q."/>
            <person name="Chen Z."/>
            <person name="Lan J."/>
            <person name="Che J."/>
            <person name="Ge C."/>
            <person name="Shi H."/>
            <person name="Pan Z."/>
            <person name="Liu X."/>
        </authorList>
    </citation>
    <scope>NUCLEOTIDE SEQUENCE [LARGE SCALE GENOMIC DNA]</scope>
    <source>
        <strain evidence="3">FJAT-22460</strain>
    </source>
</reference>
<dbReference type="SUPFAM" id="SSF50475">
    <property type="entry name" value="FMN-binding split barrel"/>
    <property type="match status" value="1"/>
</dbReference>
<dbReference type="PANTHER" id="PTHR34818:SF1">
    <property type="entry name" value="PROTEIN BLI-3"/>
    <property type="match status" value="1"/>
</dbReference>
<dbReference type="Proteomes" id="UP000036932">
    <property type="component" value="Unassembled WGS sequence"/>
</dbReference>
<protein>
    <submittedName>
        <fullName evidence="2">General stress protein</fullName>
    </submittedName>
</protein>
<accession>A0A0M1N440</accession>
<name>A0A0M1N440_9BACL</name>
<dbReference type="InterPro" id="IPR038725">
    <property type="entry name" value="YdaG_split_barrel_FMN-bd"/>
</dbReference>
<dbReference type="EMBL" id="LIUT01000006">
    <property type="protein sequence ID" value="KOR76913.1"/>
    <property type="molecule type" value="Genomic_DNA"/>
</dbReference>
<organism evidence="2 3">
    <name type="scientific">Paenibacillus solani</name>
    <dbReference type="NCBI Taxonomy" id="1705565"/>
    <lineage>
        <taxon>Bacteria</taxon>
        <taxon>Bacillati</taxon>
        <taxon>Bacillota</taxon>
        <taxon>Bacilli</taxon>
        <taxon>Bacillales</taxon>
        <taxon>Paenibacillaceae</taxon>
        <taxon>Paenibacillus</taxon>
    </lineage>
</organism>
<dbReference type="InterPro" id="IPR052917">
    <property type="entry name" value="Stress-Dev_Protein"/>
</dbReference>
<comment type="caution">
    <text evidence="2">The sequence shown here is derived from an EMBL/GenBank/DDBJ whole genome shotgun (WGS) entry which is preliminary data.</text>
</comment>
<feature type="domain" description="General stress protein FMN-binding split barrel" evidence="1">
    <location>
        <begin position="10"/>
        <end position="149"/>
    </location>
</feature>
<dbReference type="Gene3D" id="2.30.110.10">
    <property type="entry name" value="Electron Transport, Fmn-binding Protein, Chain A"/>
    <property type="match status" value="1"/>
</dbReference>
<dbReference type="AlphaFoldDB" id="A0A0M1N440"/>
<dbReference type="OrthoDB" id="9795235at2"/>
<evidence type="ECO:0000313" key="2">
    <source>
        <dbReference type="EMBL" id="KOR76913.1"/>
    </source>
</evidence>
<gene>
    <name evidence="2" type="ORF">AM231_23585</name>
</gene>
<dbReference type="RefSeq" id="WP_054404758.1">
    <property type="nucleotide sequence ID" value="NZ_LIUT01000006.1"/>
</dbReference>